<name>V2XKU4_MONRO</name>
<keyword evidence="2" id="KW-1185">Reference proteome</keyword>
<dbReference type="HOGENOM" id="CLU_1865626_0_0_1"/>
<sequence>MCTFSGSKYVERNDRLIVVFVIYAKLQSLLTNPARSSMILRPGLPFTPEVNTLAQTADRNRSTYRYWYSPPIFGMFRHGTIASLPLATTPQSPFSLLPDATTGFTTYAASVEVPFRVFEGPVEQPSDTHSPDIGFPV</sequence>
<dbReference type="AlphaFoldDB" id="V2XKU4"/>
<accession>V2XKU4</accession>
<evidence type="ECO:0000313" key="1">
    <source>
        <dbReference type="EMBL" id="ESK94362.1"/>
    </source>
</evidence>
<dbReference type="Proteomes" id="UP000017559">
    <property type="component" value="Unassembled WGS sequence"/>
</dbReference>
<organism evidence="1 2">
    <name type="scientific">Moniliophthora roreri (strain MCA 2997)</name>
    <name type="common">Cocoa frosty pod rot fungus</name>
    <name type="synonym">Crinipellis roreri</name>
    <dbReference type="NCBI Taxonomy" id="1381753"/>
    <lineage>
        <taxon>Eukaryota</taxon>
        <taxon>Fungi</taxon>
        <taxon>Dikarya</taxon>
        <taxon>Basidiomycota</taxon>
        <taxon>Agaricomycotina</taxon>
        <taxon>Agaricomycetes</taxon>
        <taxon>Agaricomycetidae</taxon>
        <taxon>Agaricales</taxon>
        <taxon>Marasmiineae</taxon>
        <taxon>Marasmiaceae</taxon>
        <taxon>Moniliophthora</taxon>
    </lineage>
</organism>
<dbReference type="KEGG" id="mrr:Moror_8172"/>
<dbReference type="EMBL" id="AWSO01000141">
    <property type="protein sequence ID" value="ESK94362.1"/>
    <property type="molecule type" value="Genomic_DNA"/>
</dbReference>
<comment type="caution">
    <text evidence="1">The sequence shown here is derived from an EMBL/GenBank/DDBJ whole genome shotgun (WGS) entry which is preliminary data.</text>
</comment>
<evidence type="ECO:0000313" key="2">
    <source>
        <dbReference type="Proteomes" id="UP000017559"/>
    </source>
</evidence>
<gene>
    <name evidence="1" type="ORF">Moror_8172</name>
</gene>
<proteinExistence type="predicted"/>
<reference evidence="1 2" key="1">
    <citation type="journal article" date="2014" name="BMC Genomics">
        <title>Genome and secretome analysis of the hemibiotrophic fungal pathogen, Moniliophthora roreri, which causes frosty pod rot disease of cacao: mechanisms of the biotrophic and necrotrophic phases.</title>
        <authorList>
            <person name="Meinhardt L.W."/>
            <person name="Costa G.G.L."/>
            <person name="Thomazella D.P.T."/>
            <person name="Teixeira P.J.P.L."/>
            <person name="Carazzolle M.F."/>
            <person name="Schuster S.C."/>
            <person name="Carlson J.E."/>
            <person name="Guiltinan M.J."/>
            <person name="Mieczkowski P."/>
            <person name="Farmer A."/>
            <person name="Ramaraj T."/>
            <person name="Crozier J."/>
            <person name="Davis R.E."/>
            <person name="Shao J."/>
            <person name="Melnick R.L."/>
            <person name="Pereira G.A.G."/>
            <person name="Bailey B.A."/>
        </authorList>
    </citation>
    <scope>NUCLEOTIDE SEQUENCE [LARGE SCALE GENOMIC DNA]</scope>
    <source>
        <strain evidence="1 2">MCA 2997</strain>
    </source>
</reference>
<protein>
    <submittedName>
        <fullName evidence="1">Uncharacterized protein</fullName>
    </submittedName>
</protein>